<reference evidence="5 6" key="1">
    <citation type="submission" date="2014-04" db="EMBL/GenBank/DDBJ databases">
        <title>A new species of microsporidia sheds light on the evolution of extreme parasitism.</title>
        <authorList>
            <person name="Haag K.L."/>
            <person name="James T.Y."/>
            <person name="Larsson R."/>
            <person name="Schaer T.M."/>
            <person name="Refardt D."/>
            <person name="Pombert J.-F."/>
            <person name="Ebert D."/>
        </authorList>
    </citation>
    <scope>NUCLEOTIDE SEQUENCE [LARGE SCALE GENOMIC DNA]</scope>
    <source>
        <strain evidence="5 6">UGP3</strain>
        <tissue evidence="5">Spores</tissue>
    </source>
</reference>
<evidence type="ECO:0000313" key="6">
    <source>
        <dbReference type="Proteomes" id="UP000029725"/>
    </source>
</evidence>
<dbReference type="EMBL" id="JMKJ01000607">
    <property type="protein sequence ID" value="KGG50003.1"/>
    <property type="molecule type" value="Genomic_DNA"/>
</dbReference>
<dbReference type="Pfam" id="PF05648">
    <property type="entry name" value="PEX11"/>
    <property type="match status" value="1"/>
</dbReference>
<evidence type="ECO:0000313" key="5">
    <source>
        <dbReference type="EMBL" id="KGG50003.1"/>
    </source>
</evidence>
<evidence type="ECO:0000256" key="2">
    <source>
        <dbReference type="ARBA" id="ARBA00023136"/>
    </source>
</evidence>
<dbReference type="VEuPathDB" id="MicrosporidiaDB:DI09_95p70"/>
<dbReference type="GO" id="GO:0005778">
    <property type="term" value="C:peroxisomal membrane"/>
    <property type="evidence" value="ECO:0007669"/>
    <property type="project" value="UniProtKB-SubCell"/>
</dbReference>
<dbReference type="GeneID" id="25261115"/>
<keyword evidence="1" id="KW-0962">Peroxisome biogenesis</keyword>
<keyword evidence="3" id="KW-0576">Peroxisome</keyword>
<dbReference type="Proteomes" id="UP000029725">
    <property type="component" value="Unassembled WGS sequence"/>
</dbReference>
<dbReference type="PANTHER" id="PTHR12652:SF50">
    <property type="entry name" value="PEROXIN 11"/>
    <property type="match status" value="1"/>
</dbReference>
<evidence type="ECO:0000256" key="1">
    <source>
        <dbReference type="ARBA" id="ARBA00022593"/>
    </source>
</evidence>
<dbReference type="HOGENOM" id="CLU_1107357_0_0_1"/>
<dbReference type="PANTHER" id="PTHR12652">
    <property type="entry name" value="PEROXISOMAL BIOGENESIS FACTOR 11"/>
    <property type="match status" value="1"/>
</dbReference>
<dbReference type="AlphaFoldDB" id="A0A098VLQ4"/>
<evidence type="ECO:0000256" key="4">
    <source>
        <dbReference type="ARBA" id="ARBA00046271"/>
    </source>
</evidence>
<dbReference type="OrthoDB" id="411017at2759"/>
<organism evidence="5 6">
    <name type="scientific">Mitosporidium daphniae</name>
    <dbReference type="NCBI Taxonomy" id="1485682"/>
    <lineage>
        <taxon>Eukaryota</taxon>
        <taxon>Fungi</taxon>
        <taxon>Fungi incertae sedis</taxon>
        <taxon>Microsporidia</taxon>
        <taxon>Mitosporidium</taxon>
    </lineage>
</organism>
<dbReference type="GO" id="GO:0016559">
    <property type="term" value="P:peroxisome fission"/>
    <property type="evidence" value="ECO:0007669"/>
    <property type="project" value="InterPro"/>
</dbReference>
<evidence type="ECO:0000256" key="3">
    <source>
        <dbReference type="ARBA" id="ARBA00023140"/>
    </source>
</evidence>
<dbReference type="RefSeq" id="XP_013236439.1">
    <property type="nucleotide sequence ID" value="XM_013380985.1"/>
</dbReference>
<protein>
    <submittedName>
        <fullName evidence="5">Uncharacterized protein</fullName>
    </submittedName>
</protein>
<gene>
    <name evidence="5" type="ORF">DI09_95p70</name>
</gene>
<dbReference type="InterPro" id="IPR008733">
    <property type="entry name" value="PEX11"/>
</dbReference>
<accession>A0A098VLQ4</accession>
<proteinExistence type="predicted"/>
<keyword evidence="2" id="KW-0472">Membrane</keyword>
<name>A0A098VLQ4_9MICR</name>
<keyword evidence="6" id="KW-1185">Reference proteome</keyword>
<sequence>MEAKVSHAMHSNAQLARSSIALIVPWTKLTETTVGRDKIYRTLQYFCRFLAYYMAQQKYSKSAIEKTIRLSVALATARKLFRFGKPIDNLKIILESQLKIPDDVLRSLTIGKSICLATWLLLDSVQWNHRAGPAPSIQDSTVCCIWLDGRIVLCNLLRYSQNSDPFRSKEGLCRCPELFFKYSTLVFEIAFTVNRQRVWEIVQAIAAGFTGYYTADEHTGNCQFEFRRHRHPRHGYVINGLGKCMAWLLLN</sequence>
<comment type="subcellular location">
    <subcellularLocation>
        <location evidence="4">Peroxisome membrane</location>
    </subcellularLocation>
</comment>
<comment type="caution">
    <text evidence="5">The sequence shown here is derived from an EMBL/GenBank/DDBJ whole genome shotgun (WGS) entry which is preliminary data.</text>
</comment>